<proteinExistence type="predicted"/>
<name>A0A0A9CZ14_ARUDO</name>
<organism evidence="1">
    <name type="scientific">Arundo donax</name>
    <name type="common">Giant reed</name>
    <name type="synonym">Donax arundinaceus</name>
    <dbReference type="NCBI Taxonomy" id="35708"/>
    <lineage>
        <taxon>Eukaryota</taxon>
        <taxon>Viridiplantae</taxon>
        <taxon>Streptophyta</taxon>
        <taxon>Embryophyta</taxon>
        <taxon>Tracheophyta</taxon>
        <taxon>Spermatophyta</taxon>
        <taxon>Magnoliopsida</taxon>
        <taxon>Liliopsida</taxon>
        <taxon>Poales</taxon>
        <taxon>Poaceae</taxon>
        <taxon>PACMAD clade</taxon>
        <taxon>Arundinoideae</taxon>
        <taxon>Arundineae</taxon>
        <taxon>Arundo</taxon>
    </lineage>
</organism>
<sequence length="126" mass="13478">MRRHSSQENISLPLGHGYGAAASLANMSFKTDGQLLLRCSRLIFATSLKFFGSSRNCKHASLSPWQWCSPANASIIATVLAFTNSHSLSSQTSLSLSILYLFAAATRSGSIAAVSPFISGNESVYM</sequence>
<accession>A0A0A9CZ14</accession>
<reference evidence="1" key="1">
    <citation type="submission" date="2014-09" db="EMBL/GenBank/DDBJ databases">
        <authorList>
            <person name="Magalhaes I.L.F."/>
            <person name="Oliveira U."/>
            <person name="Santos F.R."/>
            <person name="Vidigal T.H.D.A."/>
            <person name="Brescovit A.D."/>
            <person name="Santos A.J."/>
        </authorList>
    </citation>
    <scope>NUCLEOTIDE SEQUENCE</scope>
    <source>
        <tissue evidence="1">Shoot tissue taken approximately 20 cm above the soil surface</tissue>
    </source>
</reference>
<dbReference type="AlphaFoldDB" id="A0A0A9CZ14"/>
<reference evidence="1" key="2">
    <citation type="journal article" date="2015" name="Data Brief">
        <title>Shoot transcriptome of the giant reed, Arundo donax.</title>
        <authorList>
            <person name="Barrero R.A."/>
            <person name="Guerrero F.D."/>
            <person name="Moolhuijzen P."/>
            <person name="Goolsby J.A."/>
            <person name="Tidwell J."/>
            <person name="Bellgard S.E."/>
            <person name="Bellgard M.I."/>
        </authorList>
    </citation>
    <scope>NUCLEOTIDE SEQUENCE</scope>
    <source>
        <tissue evidence="1">Shoot tissue taken approximately 20 cm above the soil surface</tissue>
    </source>
</reference>
<protein>
    <submittedName>
        <fullName evidence="1">Uncharacterized protein</fullName>
    </submittedName>
</protein>
<evidence type="ECO:0000313" key="1">
    <source>
        <dbReference type="EMBL" id="JAD80856.1"/>
    </source>
</evidence>
<dbReference type="EMBL" id="GBRH01217039">
    <property type="protein sequence ID" value="JAD80856.1"/>
    <property type="molecule type" value="Transcribed_RNA"/>
</dbReference>